<keyword evidence="3" id="KW-1185">Reference proteome</keyword>
<dbReference type="AlphaFoldDB" id="A0A6A6DVB9"/>
<keyword evidence="1" id="KW-0472">Membrane</keyword>
<evidence type="ECO:0000313" key="2">
    <source>
        <dbReference type="EMBL" id="KAF2183637.1"/>
    </source>
</evidence>
<dbReference type="OrthoDB" id="3540210at2759"/>
<reference evidence="2" key="1">
    <citation type="journal article" date="2020" name="Stud. Mycol.">
        <title>101 Dothideomycetes genomes: a test case for predicting lifestyles and emergence of pathogens.</title>
        <authorList>
            <person name="Haridas S."/>
            <person name="Albert R."/>
            <person name="Binder M."/>
            <person name="Bloem J."/>
            <person name="Labutti K."/>
            <person name="Salamov A."/>
            <person name="Andreopoulos B."/>
            <person name="Baker S."/>
            <person name="Barry K."/>
            <person name="Bills G."/>
            <person name="Bluhm B."/>
            <person name="Cannon C."/>
            <person name="Castanera R."/>
            <person name="Culley D."/>
            <person name="Daum C."/>
            <person name="Ezra D."/>
            <person name="Gonzalez J."/>
            <person name="Henrissat B."/>
            <person name="Kuo A."/>
            <person name="Liang C."/>
            <person name="Lipzen A."/>
            <person name="Lutzoni F."/>
            <person name="Magnuson J."/>
            <person name="Mondo S."/>
            <person name="Nolan M."/>
            <person name="Ohm R."/>
            <person name="Pangilinan J."/>
            <person name="Park H.-J."/>
            <person name="Ramirez L."/>
            <person name="Alfaro M."/>
            <person name="Sun H."/>
            <person name="Tritt A."/>
            <person name="Yoshinaga Y."/>
            <person name="Zwiers L.-H."/>
            <person name="Turgeon B."/>
            <person name="Goodwin S."/>
            <person name="Spatafora J."/>
            <person name="Crous P."/>
            <person name="Grigoriev I."/>
        </authorList>
    </citation>
    <scope>NUCLEOTIDE SEQUENCE</scope>
    <source>
        <strain evidence="2">CBS 207.26</strain>
    </source>
</reference>
<accession>A0A6A6DVB9</accession>
<evidence type="ECO:0000313" key="3">
    <source>
        <dbReference type="Proteomes" id="UP000800200"/>
    </source>
</evidence>
<gene>
    <name evidence="2" type="ORF">K469DRAFT_667831</name>
</gene>
<protein>
    <submittedName>
        <fullName evidence="2">Uncharacterized protein</fullName>
    </submittedName>
</protein>
<keyword evidence="1" id="KW-1133">Transmembrane helix</keyword>
<feature type="transmembrane region" description="Helical" evidence="1">
    <location>
        <begin position="38"/>
        <end position="63"/>
    </location>
</feature>
<proteinExistence type="predicted"/>
<keyword evidence="1" id="KW-0812">Transmembrane</keyword>
<sequence>MASMADVSYETVHLGPWIDRSKGSVSGANITVTSTNGAILVAFLALFVQFAGQHLWGIACFAWHQCRISRRSKSPLQYQQDVSLRNNASPGQTLWYLLQIAWSWRHARGQPGGWWRVAAFPAIIPLLFQGIIFATGILSSTIVETSDVEVLLRGDHCGIWKVPSQDTIDAYESQFMVENQRYMRRVNEFSRIYARGCYNKTDVHVSPSCQAFTQESIPYSSLLNASCPFDPITCVSPSANLRMDTGKVDTNDIFGLNSRIHNIELRKVTSCAPMKPDLYTTRRNLTSQGADNETDFEIMWNWGKTVAGNYLARADSRRRIVDYNMEIAYRYPMDSRMDVPNQSLFIPRPEFNVSDGDTKLLFLNANGISFTAPCDDPWFSAHKPYAERLQQNRTFYRPDYLASPVGCVEQYQFCNPHQRGQPCTPIAGIIPAAASAKFELALSPMQSAIVDLFVNAIYAVNTDIAQPNLHKTDLLAEEGATNGWQLPLPNNQWTLELQDMHNKVLAMLQRVIVDYARGPGSTSAQKFIAVPDNRESTALCSMLRARTNGRFSNVNTYGLVIVLSIGTLIILTNFFLIDLVVWAQKCRKADPLKSDRWVADGLFQVQKSLFEIRGQGLWRETQSAVPITERYDVIVQKAERAEGKIEVAKLPTFAERRGRQDTEQMVVGDVQSQASKKF</sequence>
<feature type="transmembrane region" description="Helical" evidence="1">
    <location>
        <begin position="557"/>
        <end position="583"/>
    </location>
</feature>
<dbReference type="Proteomes" id="UP000800200">
    <property type="component" value="Unassembled WGS sequence"/>
</dbReference>
<organism evidence="2 3">
    <name type="scientific">Zopfia rhizophila CBS 207.26</name>
    <dbReference type="NCBI Taxonomy" id="1314779"/>
    <lineage>
        <taxon>Eukaryota</taxon>
        <taxon>Fungi</taxon>
        <taxon>Dikarya</taxon>
        <taxon>Ascomycota</taxon>
        <taxon>Pezizomycotina</taxon>
        <taxon>Dothideomycetes</taxon>
        <taxon>Dothideomycetes incertae sedis</taxon>
        <taxon>Zopfiaceae</taxon>
        <taxon>Zopfia</taxon>
    </lineage>
</organism>
<dbReference type="EMBL" id="ML994641">
    <property type="protein sequence ID" value="KAF2183637.1"/>
    <property type="molecule type" value="Genomic_DNA"/>
</dbReference>
<name>A0A6A6DVB9_9PEZI</name>
<evidence type="ECO:0000256" key="1">
    <source>
        <dbReference type="SAM" id="Phobius"/>
    </source>
</evidence>
<feature type="transmembrane region" description="Helical" evidence="1">
    <location>
        <begin position="114"/>
        <end position="138"/>
    </location>
</feature>